<dbReference type="EMBL" id="LN483332">
    <property type="protein sequence ID" value="CED85513.1"/>
    <property type="molecule type" value="Genomic_DNA"/>
</dbReference>
<keyword evidence="3 9" id="KW-0812">Transmembrane</keyword>
<feature type="transmembrane region" description="Helical" evidence="9">
    <location>
        <begin position="101"/>
        <end position="120"/>
    </location>
</feature>
<dbReference type="InterPro" id="IPR007369">
    <property type="entry name" value="Peptidase_A22B_SPP"/>
</dbReference>
<feature type="compositionally biased region" description="Acidic residues" evidence="8">
    <location>
        <begin position="53"/>
        <end position="66"/>
    </location>
</feature>
<evidence type="ECO:0000256" key="8">
    <source>
        <dbReference type="SAM" id="MobiDB-lite"/>
    </source>
</evidence>
<feature type="transmembrane region" description="Helical" evidence="9">
    <location>
        <begin position="6"/>
        <end position="28"/>
    </location>
</feature>
<dbReference type="PANTHER" id="PTHR12174">
    <property type="entry name" value="SIGNAL PEPTIDE PEPTIDASE"/>
    <property type="match status" value="1"/>
</dbReference>
<feature type="transmembrane region" description="Helical" evidence="9">
    <location>
        <begin position="302"/>
        <end position="324"/>
    </location>
</feature>
<evidence type="ECO:0000256" key="3">
    <source>
        <dbReference type="ARBA" id="ARBA00022692"/>
    </source>
</evidence>
<feature type="transmembrane region" description="Helical" evidence="9">
    <location>
        <begin position="330"/>
        <end position="348"/>
    </location>
</feature>
<dbReference type="AlphaFoldDB" id="A0A0F7SYW4"/>
<keyword evidence="5" id="KW-0256">Endoplasmic reticulum</keyword>
<accession>A0A0F7SYW4</accession>
<reference evidence="10" key="1">
    <citation type="submission" date="2014-08" db="EMBL/GenBank/DDBJ databases">
        <authorList>
            <person name="Sharma Rahul"/>
            <person name="Thines Marco"/>
        </authorList>
    </citation>
    <scope>NUCLEOTIDE SEQUENCE</scope>
</reference>
<name>A0A0F7SYW4_PHARH</name>
<evidence type="ECO:0000256" key="5">
    <source>
        <dbReference type="ARBA" id="ARBA00022824"/>
    </source>
</evidence>
<evidence type="ECO:0000313" key="10">
    <source>
        <dbReference type="EMBL" id="CED85513.1"/>
    </source>
</evidence>
<dbReference type="GO" id="GO:0098553">
    <property type="term" value="C:lumenal side of endoplasmic reticulum membrane"/>
    <property type="evidence" value="ECO:0007669"/>
    <property type="project" value="TreeGrafter"/>
</dbReference>
<keyword evidence="4" id="KW-0378">Hydrolase</keyword>
<dbReference type="Pfam" id="PF04258">
    <property type="entry name" value="Peptidase_A22B"/>
    <property type="match status" value="1"/>
</dbReference>
<dbReference type="InterPro" id="IPR006639">
    <property type="entry name" value="Preselin/SPP"/>
</dbReference>
<keyword evidence="7 9" id="KW-0472">Membrane</keyword>
<feature type="region of interest" description="Disordered" evidence="8">
    <location>
        <begin position="375"/>
        <end position="403"/>
    </location>
</feature>
<feature type="transmembrane region" description="Helical" evidence="9">
    <location>
        <begin position="77"/>
        <end position="95"/>
    </location>
</feature>
<feature type="transmembrane region" description="Helical" evidence="9">
    <location>
        <begin position="153"/>
        <end position="177"/>
    </location>
</feature>
<feature type="transmembrane region" description="Helical" evidence="9">
    <location>
        <begin position="212"/>
        <end position="234"/>
    </location>
</feature>
<dbReference type="GO" id="GO:0033619">
    <property type="term" value="P:membrane protein proteolysis"/>
    <property type="evidence" value="ECO:0007669"/>
    <property type="project" value="TreeGrafter"/>
</dbReference>
<sequence length="425" mass="46881">MDRGLLQAYASTISLAILPIVMGSFGSLKTSKRSKRLLRERSPRRSKSKTDEDPGSDDEDEDDEYEGDVDRISFSDAWMFPILGSCMLGGLYLLFKYVDKIWINWFVGWYFTLAGVVAVFETSSTVLKWITPGAVSTRLPEYKIDIAENSKKFFSATLPLVSLASIPLSLAIPYVYATQQKPWWANNVLGFSFAHTAIQLMKLDSFITGATLLGGLFFYDIFWVFGTEVMVSVAKGLDAPVKLVFPKDPGMTGAQGYSMLGLGDIVIPGIFIALALRYDFSLASRRCLPKPLRASASFPKPYFLATMVAYVLGLVTTIGVMHTFRAAQPALLYLSPACVGAVALVALVKGEFALLWKWGDGDDDAEEVERAKKLKKENQKDVEVESDRESKVEGNEENTEEKVDLLGSALSEGLGTEGMRLRSLN</sequence>
<comment type="subcellular location">
    <subcellularLocation>
        <location evidence="1">Endoplasmic reticulum membrane</location>
        <topology evidence="1">Multi-pass membrane protein</topology>
    </subcellularLocation>
</comment>
<protein>
    <submittedName>
        <fullName evidence="10">Uncharacterized conserved protein</fullName>
    </submittedName>
</protein>
<comment type="similarity">
    <text evidence="2">Belongs to the peptidase A22B family.</text>
</comment>
<evidence type="ECO:0000256" key="1">
    <source>
        <dbReference type="ARBA" id="ARBA00004477"/>
    </source>
</evidence>
<feature type="transmembrane region" description="Helical" evidence="9">
    <location>
        <begin position="254"/>
        <end position="276"/>
    </location>
</feature>
<dbReference type="GO" id="GO:0098554">
    <property type="term" value="C:cytoplasmic side of endoplasmic reticulum membrane"/>
    <property type="evidence" value="ECO:0007669"/>
    <property type="project" value="TreeGrafter"/>
</dbReference>
<dbReference type="GO" id="GO:0006465">
    <property type="term" value="P:signal peptide processing"/>
    <property type="evidence" value="ECO:0007669"/>
    <property type="project" value="TreeGrafter"/>
</dbReference>
<evidence type="ECO:0000256" key="7">
    <source>
        <dbReference type="ARBA" id="ARBA00023136"/>
    </source>
</evidence>
<dbReference type="GO" id="GO:0042500">
    <property type="term" value="F:aspartic endopeptidase activity, intramembrane cleaving"/>
    <property type="evidence" value="ECO:0007669"/>
    <property type="project" value="InterPro"/>
</dbReference>
<dbReference type="PANTHER" id="PTHR12174:SF23">
    <property type="entry name" value="MINOR HISTOCOMPATIBILITY ANTIGEN H13"/>
    <property type="match status" value="1"/>
</dbReference>
<evidence type="ECO:0000256" key="6">
    <source>
        <dbReference type="ARBA" id="ARBA00022989"/>
    </source>
</evidence>
<keyword evidence="6 9" id="KW-1133">Transmembrane helix</keyword>
<evidence type="ECO:0000256" key="2">
    <source>
        <dbReference type="ARBA" id="ARBA00006859"/>
    </source>
</evidence>
<evidence type="ECO:0000256" key="9">
    <source>
        <dbReference type="SAM" id="Phobius"/>
    </source>
</evidence>
<evidence type="ECO:0000256" key="4">
    <source>
        <dbReference type="ARBA" id="ARBA00022801"/>
    </source>
</evidence>
<organism evidence="10">
    <name type="scientific">Phaffia rhodozyma</name>
    <name type="common">Yeast</name>
    <name type="synonym">Xanthophyllomyces dendrorhous</name>
    <dbReference type="NCBI Taxonomy" id="264483"/>
    <lineage>
        <taxon>Eukaryota</taxon>
        <taxon>Fungi</taxon>
        <taxon>Dikarya</taxon>
        <taxon>Basidiomycota</taxon>
        <taxon>Agaricomycotina</taxon>
        <taxon>Tremellomycetes</taxon>
        <taxon>Cystofilobasidiales</taxon>
        <taxon>Mrakiaceae</taxon>
        <taxon>Phaffia</taxon>
    </lineage>
</organism>
<proteinExistence type="inferred from homology"/>
<dbReference type="SMART" id="SM00730">
    <property type="entry name" value="PSN"/>
    <property type="match status" value="1"/>
</dbReference>
<feature type="compositionally biased region" description="Basic and acidic residues" evidence="8">
    <location>
        <begin position="37"/>
        <end position="52"/>
    </location>
</feature>
<feature type="region of interest" description="Disordered" evidence="8">
    <location>
        <begin position="29"/>
        <end position="66"/>
    </location>
</feature>